<dbReference type="InterPro" id="IPR015947">
    <property type="entry name" value="PUA-like_sf"/>
</dbReference>
<keyword evidence="8 12" id="KW-0808">Transferase</keyword>
<dbReference type="SUPFAM" id="SSF88697">
    <property type="entry name" value="PUA domain-like"/>
    <property type="match status" value="1"/>
</dbReference>
<feature type="domain" description="Ribosomal RNA small subunit methyltransferase E PUA-like" evidence="14">
    <location>
        <begin position="17"/>
        <end position="61"/>
    </location>
</feature>
<evidence type="ECO:0000256" key="11">
    <source>
        <dbReference type="ARBA" id="ARBA00047944"/>
    </source>
</evidence>
<evidence type="ECO:0000256" key="9">
    <source>
        <dbReference type="ARBA" id="ARBA00022691"/>
    </source>
</evidence>
<evidence type="ECO:0000256" key="3">
    <source>
        <dbReference type="ARBA" id="ARBA00012328"/>
    </source>
</evidence>
<dbReference type="Gene3D" id="3.40.1280.10">
    <property type="match status" value="1"/>
</dbReference>
<dbReference type="EMBL" id="FNHQ01000023">
    <property type="protein sequence ID" value="SDN08323.1"/>
    <property type="molecule type" value="Genomic_DNA"/>
</dbReference>
<dbReference type="GO" id="GO:0005737">
    <property type="term" value="C:cytoplasm"/>
    <property type="evidence" value="ECO:0007669"/>
    <property type="project" value="UniProtKB-SubCell"/>
</dbReference>
<dbReference type="CDD" id="cd18084">
    <property type="entry name" value="RsmE-like"/>
    <property type="match status" value="1"/>
</dbReference>
<dbReference type="GO" id="GO:0070042">
    <property type="term" value="F:rRNA (uridine-N3-)-methyltransferase activity"/>
    <property type="evidence" value="ECO:0007669"/>
    <property type="project" value="TreeGrafter"/>
</dbReference>
<dbReference type="NCBIfam" id="NF008692">
    <property type="entry name" value="PRK11713.1-5"/>
    <property type="match status" value="1"/>
</dbReference>
<keyword evidence="16" id="KW-1185">Reference proteome</keyword>
<dbReference type="InterPro" id="IPR046886">
    <property type="entry name" value="RsmE_MTase_dom"/>
</dbReference>
<evidence type="ECO:0000256" key="12">
    <source>
        <dbReference type="PIRNR" id="PIRNR015601"/>
    </source>
</evidence>
<evidence type="ECO:0000256" key="1">
    <source>
        <dbReference type="ARBA" id="ARBA00004496"/>
    </source>
</evidence>
<evidence type="ECO:0000256" key="5">
    <source>
        <dbReference type="ARBA" id="ARBA00022490"/>
    </source>
</evidence>
<evidence type="ECO:0000256" key="8">
    <source>
        <dbReference type="ARBA" id="ARBA00022679"/>
    </source>
</evidence>
<accession>A0A1G9YIM9</accession>
<dbReference type="OrthoDB" id="9815641at2"/>
<dbReference type="InterPro" id="IPR029028">
    <property type="entry name" value="Alpha/beta_knot_MTases"/>
</dbReference>
<reference evidence="15 16" key="1">
    <citation type="submission" date="2016-10" db="EMBL/GenBank/DDBJ databases">
        <authorList>
            <person name="de Groot N.N."/>
        </authorList>
    </citation>
    <scope>NUCLEOTIDE SEQUENCE [LARGE SCALE GENOMIC DNA]</scope>
    <source>
        <strain evidence="15 16">DSM 16981</strain>
    </source>
</reference>
<evidence type="ECO:0000259" key="13">
    <source>
        <dbReference type="Pfam" id="PF04452"/>
    </source>
</evidence>
<dbReference type="STRING" id="349095.SAMN05660299_02070"/>
<sequence length="242" mass="27249">MRKIFTSFPLTSTFELSSDDAHHVMVVLRHKVGDSIAVTDSTGTTYDCIITQIENHAVFLTPAHKISDAVISNGKIILAAGLLKNDRFEWIVQKAVELGVDRIIPVQMNHCVVKLNETRQQDKIKRWQKIALEAAKQCGRNDVPEITAVFDISKLVKEYRDVRFVVPYEQETAPFHDICQQVRTGDIVICIGPEGGFDKNEIALLREKIPWCRTVSLGTRILRAETAAIAAISIIMYERGFN</sequence>
<dbReference type="SUPFAM" id="SSF75217">
    <property type="entry name" value="alpha/beta knot"/>
    <property type="match status" value="1"/>
</dbReference>
<dbReference type="PANTHER" id="PTHR30027">
    <property type="entry name" value="RIBOSOMAL RNA SMALL SUBUNIT METHYLTRANSFERASE E"/>
    <property type="match status" value="1"/>
</dbReference>
<evidence type="ECO:0000256" key="4">
    <source>
        <dbReference type="ARBA" id="ARBA00013673"/>
    </source>
</evidence>
<dbReference type="EC" id="2.1.1.193" evidence="3 12"/>
<keyword evidence="9 12" id="KW-0949">S-adenosyl-L-methionine</keyword>
<dbReference type="InterPro" id="IPR029026">
    <property type="entry name" value="tRNA_m1G_MTases_N"/>
</dbReference>
<dbReference type="InterPro" id="IPR006700">
    <property type="entry name" value="RsmE"/>
</dbReference>
<feature type="domain" description="Ribosomal RNA small subunit methyltransferase E methyltransferase" evidence="13">
    <location>
        <begin position="75"/>
        <end position="236"/>
    </location>
</feature>
<dbReference type="Pfam" id="PF20260">
    <property type="entry name" value="PUA_4"/>
    <property type="match status" value="1"/>
</dbReference>
<dbReference type="PANTHER" id="PTHR30027:SF3">
    <property type="entry name" value="16S RRNA (URACIL(1498)-N(3))-METHYLTRANSFERASE"/>
    <property type="match status" value="1"/>
</dbReference>
<comment type="catalytic activity">
    <reaction evidence="11 12">
        <text>uridine(1498) in 16S rRNA + S-adenosyl-L-methionine = N(3)-methyluridine(1498) in 16S rRNA + S-adenosyl-L-homocysteine + H(+)</text>
        <dbReference type="Rhea" id="RHEA:42920"/>
        <dbReference type="Rhea" id="RHEA-COMP:10283"/>
        <dbReference type="Rhea" id="RHEA-COMP:10284"/>
        <dbReference type="ChEBI" id="CHEBI:15378"/>
        <dbReference type="ChEBI" id="CHEBI:57856"/>
        <dbReference type="ChEBI" id="CHEBI:59789"/>
        <dbReference type="ChEBI" id="CHEBI:65315"/>
        <dbReference type="ChEBI" id="CHEBI:74502"/>
        <dbReference type="EC" id="2.1.1.193"/>
    </reaction>
</comment>
<evidence type="ECO:0000313" key="15">
    <source>
        <dbReference type="EMBL" id="SDN08323.1"/>
    </source>
</evidence>
<dbReference type="InterPro" id="IPR046887">
    <property type="entry name" value="RsmE_PUA-like"/>
</dbReference>
<keyword evidence="5 12" id="KW-0963">Cytoplasm</keyword>
<evidence type="ECO:0000256" key="2">
    <source>
        <dbReference type="ARBA" id="ARBA00005528"/>
    </source>
</evidence>
<dbReference type="PIRSF" id="PIRSF015601">
    <property type="entry name" value="MTase_slr0722"/>
    <property type="match status" value="1"/>
</dbReference>
<proteinExistence type="inferred from homology"/>
<evidence type="ECO:0000256" key="7">
    <source>
        <dbReference type="ARBA" id="ARBA00022603"/>
    </source>
</evidence>
<keyword evidence="6 12" id="KW-0698">rRNA processing</keyword>
<dbReference type="GO" id="GO:0070475">
    <property type="term" value="P:rRNA base methylation"/>
    <property type="evidence" value="ECO:0007669"/>
    <property type="project" value="TreeGrafter"/>
</dbReference>
<evidence type="ECO:0000313" key="16">
    <source>
        <dbReference type="Proteomes" id="UP000199309"/>
    </source>
</evidence>
<dbReference type="AlphaFoldDB" id="A0A1G9YIM9"/>
<dbReference type="Proteomes" id="UP000199309">
    <property type="component" value="Unassembled WGS sequence"/>
</dbReference>
<organism evidence="15 16">
    <name type="scientific">Megasphaera paucivorans</name>
    <dbReference type="NCBI Taxonomy" id="349095"/>
    <lineage>
        <taxon>Bacteria</taxon>
        <taxon>Bacillati</taxon>
        <taxon>Bacillota</taxon>
        <taxon>Negativicutes</taxon>
        <taxon>Veillonellales</taxon>
        <taxon>Veillonellaceae</taxon>
        <taxon>Megasphaera</taxon>
    </lineage>
</organism>
<comment type="similarity">
    <text evidence="2 12">Belongs to the RNA methyltransferase RsmE family.</text>
</comment>
<dbReference type="NCBIfam" id="TIGR00046">
    <property type="entry name" value="RsmE family RNA methyltransferase"/>
    <property type="match status" value="1"/>
</dbReference>
<protein>
    <recommendedName>
        <fullName evidence="4 12">Ribosomal RNA small subunit methyltransferase E</fullName>
        <ecNumber evidence="3 12">2.1.1.193</ecNumber>
    </recommendedName>
</protein>
<dbReference type="Pfam" id="PF04452">
    <property type="entry name" value="Methyltrans_RNA"/>
    <property type="match status" value="1"/>
</dbReference>
<evidence type="ECO:0000256" key="6">
    <source>
        <dbReference type="ARBA" id="ARBA00022552"/>
    </source>
</evidence>
<comment type="subcellular location">
    <subcellularLocation>
        <location evidence="1 12">Cytoplasm</location>
    </subcellularLocation>
</comment>
<evidence type="ECO:0000256" key="10">
    <source>
        <dbReference type="ARBA" id="ARBA00025699"/>
    </source>
</evidence>
<comment type="function">
    <text evidence="10 12">Specifically methylates the N3 position of the uracil ring of uridine 1498 (m3U1498) in 16S rRNA. Acts on the fully assembled 30S ribosomal subunit.</text>
</comment>
<dbReference type="RefSeq" id="WP_091651493.1">
    <property type="nucleotide sequence ID" value="NZ_FNHQ01000023.1"/>
</dbReference>
<name>A0A1G9YIM9_9FIRM</name>
<gene>
    <name evidence="15" type="ORF">SAMN05660299_02070</name>
</gene>
<keyword evidence="7 12" id="KW-0489">Methyltransferase</keyword>
<evidence type="ECO:0000259" key="14">
    <source>
        <dbReference type="Pfam" id="PF20260"/>
    </source>
</evidence>